<dbReference type="PANTHER" id="PTHR19375">
    <property type="entry name" value="HEAT SHOCK PROTEIN 70KDA"/>
    <property type="match status" value="1"/>
</dbReference>
<evidence type="ECO:0000256" key="2">
    <source>
        <dbReference type="ARBA" id="ARBA00022741"/>
    </source>
</evidence>
<sequence length="150" mass="16767">MSFNGGSSRMPMVNELLNELFPLSLEQQFYQSRRLNPDEAVAYGAAIRAAQLSDPSHRDYAGPITNALPIGIGIGLIEDKYSLMIKGQTKFPTKVKKRYFTTENNQKTASIVVSFFHQFINFLCSAKHALSDCPVVTSRILSFQSNVNKM</sequence>
<accession>A0A914XSM7</accession>
<dbReference type="InterPro" id="IPR029047">
    <property type="entry name" value="HSP70_peptide-bd_sf"/>
</dbReference>
<dbReference type="Proteomes" id="UP000887577">
    <property type="component" value="Unplaced"/>
</dbReference>
<evidence type="ECO:0000256" key="1">
    <source>
        <dbReference type="ARBA" id="ARBA00007381"/>
    </source>
</evidence>
<dbReference type="InterPro" id="IPR013126">
    <property type="entry name" value="Hsp_70_fam"/>
</dbReference>
<dbReference type="InterPro" id="IPR043129">
    <property type="entry name" value="ATPase_NBD"/>
</dbReference>
<dbReference type="WBParaSite" id="PSU_v2.g10982.t1">
    <property type="protein sequence ID" value="PSU_v2.g10982.t1"/>
    <property type="gene ID" value="PSU_v2.g10982"/>
</dbReference>
<protein>
    <submittedName>
        <fullName evidence="5">Uncharacterized protein</fullName>
    </submittedName>
</protein>
<dbReference type="GO" id="GO:0140662">
    <property type="term" value="F:ATP-dependent protein folding chaperone"/>
    <property type="evidence" value="ECO:0007669"/>
    <property type="project" value="InterPro"/>
</dbReference>
<dbReference type="Gene3D" id="3.30.420.40">
    <property type="match status" value="2"/>
</dbReference>
<reference evidence="5" key="1">
    <citation type="submission" date="2022-11" db="UniProtKB">
        <authorList>
            <consortium name="WormBaseParasite"/>
        </authorList>
    </citation>
    <scope>IDENTIFICATION</scope>
</reference>
<dbReference type="GO" id="GO:0005524">
    <property type="term" value="F:ATP binding"/>
    <property type="evidence" value="ECO:0007669"/>
    <property type="project" value="UniProtKB-KW"/>
</dbReference>
<proteinExistence type="inferred from homology"/>
<evidence type="ECO:0000313" key="5">
    <source>
        <dbReference type="WBParaSite" id="PSU_v2.g10982.t1"/>
    </source>
</evidence>
<evidence type="ECO:0000313" key="4">
    <source>
        <dbReference type="Proteomes" id="UP000887577"/>
    </source>
</evidence>
<keyword evidence="4" id="KW-1185">Reference proteome</keyword>
<organism evidence="4 5">
    <name type="scientific">Panagrolaimus superbus</name>
    <dbReference type="NCBI Taxonomy" id="310955"/>
    <lineage>
        <taxon>Eukaryota</taxon>
        <taxon>Metazoa</taxon>
        <taxon>Ecdysozoa</taxon>
        <taxon>Nematoda</taxon>
        <taxon>Chromadorea</taxon>
        <taxon>Rhabditida</taxon>
        <taxon>Tylenchina</taxon>
        <taxon>Panagrolaimomorpha</taxon>
        <taxon>Panagrolaimoidea</taxon>
        <taxon>Panagrolaimidae</taxon>
        <taxon>Panagrolaimus</taxon>
    </lineage>
</organism>
<name>A0A914XSM7_9BILA</name>
<dbReference type="Pfam" id="PF00012">
    <property type="entry name" value="HSP70"/>
    <property type="match status" value="1"/>
</dbReference>
<dbReference type="SUPFAM" id="SSF53067">
    <property type="entry name" value="Actin-like ATPase domain"/>
    <property type="match status" value="1"/>
</dbReference>
<dbReference type="AlphaFoldDB" id="A0A914XSM7"/>
<dbReference type="Gene3D" id="2.60.34.10">
    <property type="entry name" value="Substrate Binding Domain Of DNAk, Chain A, domain 1"/>
    <property type="match status" value="1"/>
</dbReference>
<comment type="similarity">
    <text evidence="1">Belongs to the heat shock protein 70 family.</text>
</comment>
<evidence type="ECO:0000256" key="3">
    <source>
        <dbReference type="ARBA" id="ARBA00022840"/>
    </source>
</evidence>
<dbReference type="SUPFAM" id="SSF100920">
    <property type="entry name" value="Heat shock protein 70kD (HSP70), peptide-binding domain"/>
    <property type="match status" value="1"/>
</dbReference>
<keyword evidence="2" id="KW-0547">Nucleotide-binding</keyword>
<keyword evidence="3" id="KW-0067">ATP-binding</keyword>